<feature type="transmembrane region" description="Helical" evidence="1">
    <location>
        <begin position="32"/>
        <end position="53"/>
    </location>
</feature>
<accession>A0A0C3QYY0</accession>
<reference evidence="3" key="2">
    <citation type="submission" date="2015-01" db="EMBL/GenBank/DDBJ databases">
        <title>Evolutionary Origins and Diversification of the Mycorrhizal Mutualists.</title>
        <authorList>
            <consortium name="DOE Joint Genome Institute"/>
            <consortium name="Mycorrhizal Genomics Consortium"/>
            <person name="Kohler A."/>
            <person name="Kuo A."/>
            <person name="Nagy L.G."/>
            <person name="Floudas D."/>
            <person name="Copeland A."/>
            <person name="Barry K.W."/>
            <person name="Cichocki N."/>
            <person name="Veneault-Fourrey C."/>
            <person name="LaButti K."/>
            <person name="Lindquist E.A."/>
            <person name="Lipzen A."/>
            <person name="Lundell T."/>
            <person name="Morin E."/>
            <person name="Murat C."/>
            <person name="Riley R."/>
            <person name="Ohm R."/>
            <person name="Sun H."/>
            <person name="Tunlid A."/>
            <person name="Henrissat B."/>
            <person name="Grigoriev I.V."/>
            <person name="Hibbett D.S."/>
            <person name="Martin F."/>
        </authorList>
    </citation>
    <scope>NUCLEOTIDE SEQUENCE [LARGE SCALE GENOMIC DNA]</scope>
    <source>
        <strain evidence="3">MUT 4182</strain>
    </source>
</reference>
<protein>
    <submittedName>
        <fullName evidence="2">Uncharacterized protein</fullName>
    </submittedName>
</protein>
<feature type="transmembrane region" description="Helical" evidence="1">
    <location>
        <begin position="7"/>
        <end position="26"/>
    </location>
</feature>
<keyword evidence="1" id="KW-0812">Transmembrane</keyword>
<name>A0A0C3QYY0_9AGAM</name>
<organism evidence="2 3">
    <name type="scientific">Tulasnella calospora MUT 4182</name>
    <dbReference type="NCBI Taxonomy" id="1051891"/>
    <lineage>
        <taxon>Eukaryota</taxon>
        <taxon>Fungi</taxon>
        <taxon>Dikarya</taxon>
        <taxon>Basidiomycota</taxon>
        <taxon>Agaricomycotina</taxon>
        <taxon>Agaricomycetes</taxon>
        <taxon>Cantharellales</taxon>
        <taxon>Tulasnellaceae</taxon>
        <taxon>Tulasnella</taxon>
    </lineage>
</organism>
<keyword evidence="1" id="KW-1133">Transmembrane helix</keyword>
<reference evidence="2 3" key="1">
    <citation type="submission" date="2014-04" db="EMBL/GenBank/DDBJ databases">
        <authorList>
            <consortium name="DOE Joint Genome Institute"/>
            <person name="Kuo A."/>
            <person name="Girlanda M."/>
            <person name="Perotto S."/>
            <person name="Kohler A."/>
            <person name="Nagy L.G."/>
            <person name="Floudas D."/>
            <person name="Copeland A."/>
            <person name="Barry K.W."/>
            <person name="Cichocki N."/>
            <person name="Veneault-Fourrey C."/>
            <person name="LaButti K."/>
            <person name="Lindquist E.A."/>
            <person name="Lipzen A."/>
            <person name="Lundell T."/>
            <person name="Morin E."/>
            <person name="Murat C."/>
            <person name="Sun H."/>
            <person name="Tunlid A."/>
            <person name="Henrissat B."/>
            <person name="Grigoriev I.V."/>
            <person name="Hibbett D.S."/>
            <person name="Martin F."/>
            <person name="Nordberg H.P."/>
            <person name="Cantor M.N."/>
            <person name="Hua S.X."/>
        </authorList>
    </citation>
    <scope>NUCLEOTIDE SEQUENCE [LARGE SCALE GENOMIC DNA]</scope>
    <source>
        <strain evidence="2 3">MUT 4182</strain>
    </source>
</reference>
<dbReference type="Proteomes" id="UP000054248">
    <property type="component" value="Unassembled WGS sequence"/>
</dbReference>
<evidence type="ECO:0000313" key="2">
    <source>
        <dbReference type="EMBL" id="KIO34564.1"/>
    </source>
</evidence>
<dbReference type="HOGENOM" id="CLU_2544260_0_0_1"/>
<gene>
    <name evidence="2" type="ORF">M407DRAFT_240443</name>
</gene>
<sequence length="83" mass="9508">MDMDEEQLWAIGLGILGIVIVGTVIGNILTSLLTWLVLGFAGFLWRAITWFIFKIFSFAWAHRNTIFIVAVGYFLLARYLARR</sequence>
<keyword evidence="3" id="KW-1185">Reference proteome</keyword>
<keyword evidence="1" id="KW-0472">Membrane</keyword>
<evidence type="ECO:0000256" key="1">
    <source>
        <dbReference type="SAM" id="Phobius"/>
    </source>
</evidence>
<evidence type="ECO:0000313" key="3">
    <source>
        <dbReference type="Proteomes" id="UP000054248"/>
    </source>
</evidence>
<dbReference type="EMBL" id="KN822942">
    <property type="protein sequence ID" value="KIO34564.1"/>
    <property type="molecule type" value="Genomic_DNA"/>
</dbReference>
<feature type="transmembrane region" description="Helical" evidence="1">
    <location>
        <begin position="65"/>
        <end position="81"/>
    </location>
</feature>
<proteinExistence type="predicted"/>
<dbReference type="AlphaFoldDB" id="A0A0C3QYY0"/>